<evidence type="ECO:0000313" key="4">
    <source>
        <dbReference type="Proteomes" id="UP000177117"/>
    </source>
</evidence>
<comment type="caution">
    <text evidence="3">The sequence shown here is derived from an EMBL/GenBank/DDBJ whole genome shotgun (WGS) entry which is preliminary data.</text>
</comment>
<feature type="transmembrane region" description="Helical" evidence="2">
    <location>
        <begin position="241"/>
        <end position="260"/>
    </location>
</feature>
<feature type="region of interest" description="Disordered" evidence="1">
    <location>
        <begin position="132"/>
        <end position="216"/>
    </location>
</feature>
<reference evidence="3 4" key="1">
    <citation type="journal article" date="2016" name="Nat. Commun.">
        <title>Thousands of microbial genomes shed light on interconnected biogeochemical processes in an aquifer system.</title>
        <authorList>
            <person name="Anantharaman K."/>
            <person name="Brown C.T."/>
            <person name="Hug L.A."/>
            <person name="Sharon I."/>
            <person name="Castelle C.J."/>
            <person name="Probst A.J."/>
            <person name="Thomas B.C."/>
            <person name="Singh A."/>
            <person name="Wilkins M.J."/>
            <person name="Karaoz U."/>
            <person name="Brodie E.L."/>
            <person name="Williams K.H."/>
            <person name="Hubbard S.S."/>
            <person name="Banfield J.F."/>
        </authorList>
    </citation>
    <scope>NUCLEOTIDE SEQUENCE [LARGE SCALE GENOMIC DNA]</scope>
</reference>
<keyword evidence="2" id="KW-0472">Membrane</keyword>
<proteinExistence type="predicted"/>
<name>A0A1F8EJC3_9BACT</name>
<keyword evidence="2" id="KW-1133">Transmembrane helix</keyword>
<dbReference type="AlphaFoldDB" id="A0A1F8EJC3"/>
<feature type="compositionally biased region" description="Pro residues" evidence="1">
    <location>
        <begin position="161"/>
        <end position="180"/>
    </location>
</feature>
<dbReference type="Proteomes" id="UP000177117">
    <property type="component" value="Unassembled WGS sequence"/>
</dbReference>
<accession>A0A1F8EJC3</accession>
<gene>
    <name evidence="3" type="ORF">A2650_03280</name>
</gene>
<organism evidence="3 4">
    <name type="scientific">Candidatus Yanofskybacteria bacterium RIFCSPHIGHO2_01_FULL_41_53</name>
    <dbReference type="NCBI Taxonomy" id="1802663"/>
    <lineage>
        <taxon>Bacteria</taxon>
        <taxon>Candidatus Yanofskyibacteriota</taxon>
    </lineage>
</organism>
<keyword evidence="2" id="KW-0812">Transmembrane</keyword>
<feature type="compositionally biased region" description="Basic and acidic residues" evidence="1">
    <location>
        <begin position="186"/>
        <end position="199"/>
    </location>
</feature>
<protein>
    <submittedName>
        <fullName evidence="3">Uncharacterized protein</fullName>
    </submittedName>
</protein>
<evidence type="ECO:0000256" key="1">
    <source>
        <dbReference type="SAM" id="MobiDB-lite"/>
    </source>
</evidence>
<sequence length="484" mass="53775">MDEKDQKTLTIADILEQLTKPSVIQSQVPLGPISVPKTTFSPLPVQSAESGIRLPELGKKLESSTAVPIPSIGQSPKDIRMSIRTMSADLARLKQGQKPTVFEVKKTALSTQKVDGISPPLSAVAKTPLQTAVPPPIASPPSLQTPAFRPSPVVRSVPSFQPSPRPVSGPLEPRPLPPLPSLSQKKSKEPEHRHPERIISQDSLPSFLGAPVPKKVAKPPEEKVEYGLIARVIGSGMTTGIISTIVVALAIYILLTYFVFNKEDTTVTTPVPTQSETLPTPVINELETIFKAVPADNFSIPDNKEQTVSVLISFMRNKVLVKKELRRINFIPSSDQVKIDDFHKLLDTLEVKYPAELKDNVNTNRIVMLYGQDELFSQAVEVPKRMIFITEVKDTDKIISLIKRWELTMPNDFKNIFELDVSKQASQNFLDNQYRNTSIRYNNFPFPDRSIDYAVVASLTGKQYLIITNSRESIYLPIDKIKGL</sequence>
<dbReference type="EMBL" id="MGJD01000012">
    <property type="protein sequence ID" value="OGN00944.1"/>
    <property type="molecule type" value="Genomic_DNA"/>
</dbReference>
<evidence type="ECO:0000313" key="3">
    <source>
        <dbReference type="EMBL" id="OGN00944.1"/>
    </source>
</evidence>
<evidence type="ECO:0000256" key="2">
    <source>
        <dbReference type="SAM" id="Phobius"/>
    </source>
</evidence>